<reference evidence="1 2" key="1">
    <citation type="submission" date="2019-09" db="EMBL/GenBank/DDBJ databases">
        <authorList>
            <person name="Ou C."/>
        </authorList>
    </citation>
    <scope>NUCLEOTIDE SEQUENCE [LARGE SCALE GENOMIC DNA]</scope>
    <source>
        <strain evidence="1">S2</strain>
        <tissue evidence="1">Leaf</tissue>
    </source>
</reference>
<proteinExistence type="predicted"/>
<comment type="caution">
    <text evidence="1">The sequence shown here is derived from an EMBL/GenBank/DDBJ whole genome shotgun (WGS) entry which is preliminary data.</text>
</comment>
<evidence type="ECO:0000313" key="1">
    <source>
        <dbReference type="EMBL" id="KAB2606296.1"/>
    </source>
</evidence>
<gene>
    <name evidence="1" type="ORF">D8674_006013</name>
</gene>
<sequence length="376" mass="42857">MCNFRFVEQNIGKVPVMICHKGRWVTFDKEKKYIGCEEKGVVGSKSIKLMKFLEITSKIACCGADVVTLAYSILMGPYANKLYFLEYNLAVIGMRVTPIYVSMLHISGSMNPPFTKVPLWLDATFEVTSTLAGKQRVLGTTEVPFEDGDYIDWYGFDSTVVTTFITQNAMSMADSNEVQPNRGVCSGEFRIAKDEVSHLYNLVLLNDRHLQVNMRLGGHMMRGKFNDLNTMYNSKDVVRDIKTTLRVIVRDLLAKYLNDVGVEKWSQARMNGKRYNATYSDSIYPVLSALQRNAKHASKRTLVLPPTGKATFQGQTLETQTKQCSYEDNVSRFKVSEDLEMKKKVYTNLHSGTKANKNWFDVSVTDKRRLFYRSLF</sequence>
<reference evidence="1 2" key="3">
    <citation type="submission" date="2019-11" db="EMBL/GenBank/DDBJ databases">
        <title>A de novo genome assembly of a pear dwarfing rootstock.</title>
        <authorList>
            <person name="Wang F."/>
            <person name="Wang J."/>
            <person name="Li S."/>
            <person name="Zhang Y."/>
            <person name="Fang M."/>
            <person name="Ma L."/>
            <person name="Zhao Y."/>
            <person name="Jiang S."/>
        </authorList>
    </citation>
    <scope>NUCLEOTIDE SEQUENCE [LARGE SCALE GENOMIC DNA]</scope>
    <source>
        <strain evidence="1">S2</strain>
        <tissue evidence="1">Leaf</tissue>
    </source>
</reference>
<dbReference type="EMBL" id="SMOL01000559">
    <property type="protein sequence ID" value="KAB2606296.1"/>
    <property type="molecule type" value="Genomic_DNA"/>
</dbReference>
<protein>
    <submittedName>
        <fullName evidence="1">S ribonuclease</fullName>
    </submittedName>
</protein>
<reference evidence="2" key="2">
    <citation type="submission" date="2019-10" db="EMBL/GenBank/DDBJ databases">
        <title>A de novo genome assembly of a pear dwarfing rootstock.</title>
        <authorList>
            <person name="Wang F."/>
            <person name="Wang J."/>
            <person name="Li S."/>
            <person name="Zhang Y."/>
            <person name="Fang M."/>
            <person name="Ma L."/>
            <person name="Zhao Y."/>
            <person name="Jiang S."/>
        </authorList>
    </citation>
    <scope>NUCLEOTIDE SEQUENCE [LARGE SCALE GENOMIC DNA]</scope>
</reference>
<dbReference type="OrthoDB" id="1742941at2759"/>
<dbReference type="AlphaFoldDB" id="A0A5N5FT25"/>
<organism evidence="1 2">
    <name type="scientific">Pyrus ussuriensis x Pyrus communis</name>
    <dbReference type="NCBI Taxonomy" id="2448454"/>
    <lineage>
        <taxon>Eukaryota</taxon>
        <taxon>Viridiplantae</taxon>
        <taxon>Streptophyta</taxon>
        <taxon>Embryophyta</taxon>
        <taxon>Tracheophyta</taxon>
        <taxon>Spermatophyta</taxon>
        <taxon>Magnoliopsida</taxon>
        <taxon>eudicotyledons</taxon>
        <taxon>Gunneridae</taxon>
        <taxon>Pentapetalae</taxon>
        <taxon>rosids</taxon>
        <taxon>fabids</taxon>
        <taxon>Rosales</taxon>
        <taxon>Rosaceae</taxon>
        <taxon>Amygdaloideae</taxon>
        <taxon>Maleae</taxon>
        <taxon>Pyrus</taxon>
    </lineage>
</organism>
<evidence type="ECO:0000313" key="2">
    <source>
        <dbReference type="Proteomes" id="UP000327157"/>
    </source>
</evidence>
<dbReference type="Proteomes" id="UP000327157">
    <property type="component" value="Chromosome 11"/>
</dbReference>
<keyword evidence="2" id="KW-1185">Reference proteome</keyword>
<name>A0A5N5FT25_9ROSA</name>
<accession>A0A5N5FT25</accession>